<proteinExistence type="predicted"/>
<feature type="region of interest" description="Disordered" evidence="1">
    <location>
        <begin position="1"/>
        <end position="57"/>
    </location>
</feature>
<feature type="compositionally biased region" description="Polar residues" evidence="1">
    <location>
        <begin position="23"/>
        <end position="49"/>
    </location>
</feature>
<reference evidence="2 3" key="1">
    <citation type="journal article" date="2019" name="Int. J. Syst. Evol. Microbiol.">
        <title>The Global Catalogue of Microorganisms (GCM) 10K type strain sequencing project: providing services to taxonomists for standard genome sequencing and annotation.</title>
        <authorList>
            <consortium name="The Broad Institute Genomics Platform"/>
            <consortium name="The Broad Institute Genome Sequencing Center for Infectious Disease"/>
            <person name="Wu L."/>
            <person name="Ma J."/>
        </authorList>
    </citation>
    <scope>NUCLEOTIDE SEQUENCE [LARGE SCALE GENOMIC DNA]</scope>
    <source>
        <strain evidence="2 3">JCM 16083</strain>
    </source>
</reference>
<protein>
    <submittedName>
        <fullName evidence="2">Uncharacterized protein</fullName>
    </submittedName>
</protein>
<sequence length="57" mass="6362">MESVVHEAGHNSTGHDHSHQGYDYNTTGLQSNRNGEVYPTQKNTESIINNRDKSTGF</sequence>
<evidence type="ECO:0000313" key="2">
    <source>
        <dbReference type="EMBL" id="GAA0875999.1"/>
    </source>
</evidence>
<organism evidence="2 3">
    <name type="scientific">Wandonia haliotis</name>
    <dbReference type="NCBI Taxonomy" id="574963"/>
    <lineage>
        <taxon>Bacteria</taxon>
        <taxon>Pseudomonadati</taxon>
        <taxon>Bacteroidota</taxon>
        <taxon>Flavobacteriia</taxon>
        <taxon>Flavobacteriales</taxon>
        <taxon>Crocinitomicaceae</taxon>
        <taxon>Wandonia</taxon>
    </lineage>
</organism>
<accession>A0ABN1MRQ9</accession>
<evidence type="ECO:0000256" key="1">
    <source>
        <dbReference type="SAM" id="MobiDB-lite"/>
    </source>
</evidence>
<feature type="compositionally biased region" description="Basic and acidic residues" evidence="1">
    <location>
        <begin position="1"/>
        <end position="20"/>
    </location>
</feature>
<gene>
    <name evidence="2" type="ORF">GCM10009118_24090</name>
</gene>
<name>A0ABN1MRQ9_9FLAO</name>
<dbReference type="Proteomes" id="UP001501126">
    <property type="component" value="Unassembled WGS sequence"/>
</dbReference>
<comment type="caution">
    <text evidence="2">The sequence shown here is derived from an EMBL/GenBank/DDBJ whole genome shotgun (WGS) entry which is preliminary data.</text>
</comment>
<dbReference type="EMBL" id="BAAAFH010000018">
    <property type="protein sequence ID" value="GAA0875999.1"/>
    <property type="molecule type" value="Genomic_DNA"/>
</dbReference>
<keyword evidence="3" id="KW-1185">Reference proteome</keyword>
<evidence type="ECO:0000313" key="3">
    <source>
        <dbReference type="Proteomes" id="UP001501126"/>
    </source>
</evidence>